<dbReference type="InterPro" id="IPR024300">
    <property type="entry name" value="SipL_SPOCS_dom"/>
</dbReference>
<dbReference type="SMART" id="SM00257">
    <property type="entry name" value="LysM"/>
    <property type="match status" value="1"/>
</dbReference>
<dbReference type="SUPFAM" id="SSF54106">
    <property type="entry name" value="LysM domain"/>
    <property type="match status" value="1"/>
</dbReference>
<dbReference type="AlphaFoldDB" id="A0A4R8H774"/>
<feature type="domain" description="LysM" evidence="1">
    <location>
        <begin position="495"/>
        <end position="539"/>
    </location>
</feature>
<dbReference type="CDD" id="cd00118">
    <property type="entry name" value="LysM"/>
    <property type="match status" value="1"/>
</dbReference>
<dbReference type="PANTHER" id="PTHR33734">
    <property type="entry name" value="LYSM DOMAIN-CONTAINING GPI-ANCHORED PROTEIN 2"/>
    <property type="match status" value="1"/>
</dbReference>
<reference evidence="2 3" key="1">
    <citation type="submission" date="2019-03" db="EMBL/GenBank/DDBJ databases">
        <title>Subsurface microbial communities from deep shales in Ohio and West Virginia, USA.</title>
        <authorList>
            <person name="Wrighton K."/>
        </authorList>
    </citation>
    <scope>NUCLEOTIDE SEQUENCE [LARGE SCALE GENOMIC DNA]</scope>
    <source>
        <strain evidence="2 3">MSL 6dP</strain>
    </source>
</reference>
<dbReference type="RefSeq" id="WP_134116844.1">
    <property type="nucleotide sequence ID" value="NZ_SOEG01000014.1"/>
</dbReference>
<dbReference type="GO" id="GO:0008932">
    <property type="term" value="F:lytic endotransglycosylase activity"/>
    <property type="evidence" value="ECO:0007669"/>
    <property type="project" value="TreeGrafter"/>
</dbReference>
<dbReference type="Proteomes" id="UP000295832">
    <property type="component" value="Unassembled WGS sequence"/>
</dbReference>
<proteinExistence type="predicted"/>
<accession>A0A4R8H774</accession>
<dbReference type="InterPro" id="IPR036779">
    <property type="entry name" value="LysM_dom_sf"/>
</dbReference>
<dbReference type="Pfam" id="PF12673">
    <property type="entry name" value="SipL"/>
    <property type="match status" value="3"/>
</dbReference>
<gene>
    <name evidence="2" type="ORF">C7959_11424</name>
</gene>
<name>A0A4R8H774_9FIRM</name>
<dbReference type="PROSITE" id="PS51782">
    <property type="entry name" value="LYSM"/>
    <property type="match status" value="1"/>
</dbReference>
<dbReference type="InterPro" id="IPR018392">
    <property type="entry name" value="LysM"/>
</dbReference>
<dbReference type="Gene3D" id="3.10.350.10">
    <property type="entry name" value="LysM domain"/>
    <property type="match status" value="1"/>
</dbReference>
<keyword evidence="3" id="KW-1185">Reference proteome</keyword>
<evidence type="ECO:0000313" key="2">
    <source>
        <dbReference type="EMBL" id="TDX51276.1"/>
    </source>
</evidence>
<comment type="caution">
    <text evidence="2">The sequence shown here is derived from an EMBL/GenBank/DDBJ whole genome shotgun (WGS) entry which is preliminary data.</text>
</comment>
<dbReference type="EMBL" id="SOEG01000014">
    <property type="protein sequence ID" value="TDX51276.1"/>
    <property type="molecule type" value="Genomic_DNA"/>
</dbReference>
<dbReference type="STRING" id="926561.GCA_000379025_01093"/>
<dbReference type="Pfam" id="PF01476">
    <property type="entry name" value="LysM"/>
    <property type="match status" value="1"/>
</dbReference>
<organism evidence="2 3">
    <name type="scientific">Orenia marismortui</name>
    <dbReference type="NCBI Taxonomy" id="46469"/>
    <lineage>
        <taxon>Bacteria</taxon>
        <taxon>Bacillati</taxon>
        <taxon>Bacillota</taxon>
        <taxon>Clostridia</taxon>
        <taxon>Halanaerobiales</taxon>
        <taxon>Halobacteroidaceae</taxon>
        <taxon>Orenia</taxon>
    </lineage>
</organism>
<sequence length="549" mass="61181">MAINFKEEQVRVEYVIGEDTVRESQTRELEVPGEKPNIERVLEVNTEVVNVDYTVEDGGVDILSTIEVGVMYVAAPTPDLDPEEYDDQPVHYFHDQIEIPNFVDIPEAEEDMSAYVDVDIIRASYSFDPDENRIVDVTVVLKKFVKVLDYRQITIISDVTGIRKELVEKELLRIENVIAEDTYSVVVEGILDVPANKPEIERILKVTGGLVENETATVTDGGVIVDGEFQAGIMYVALEDNQPVHFAEGTFDISEVVDLPGAEEGMTTYTNVNVKRWDYTVRENDAGEAKVVEVRAVVEIFVKVLEPRQIMVVTGIDSDRVEVEEALLRVEEVIGENTVGETVTKELIVPTNKPNIEEGGILEASAQLEDVACEVEDGGVLITGNIKGGILYVAAPTPDLDPEEYDDQPVHYFHDERSFDNFVNIPEAEAGMSCYKDVIIKKVRATRTSSRTVDLVVTLSKFAKVTNFRQLTIVTDIVVVSPVVDQDECERPSRVIYVVQPGDTLYKIARRYRTTVDAIVEANDISNPDVLEVGQKLIIPRCIIDGPRG</sequence>
<dbReference type="PANTHER" id="PTHR33734:SF22">
    <property type="entry name" value="MEMBRANE-BOUND LYTIC MUREIN TRANSGLYCOSYLASE D"/>
    <property type="match status" value="1"/>
</dbReference>
<evidence type="ECO:0000259" key="1">
    <source>
        <dbReference type="PROSITE" id="PS51782"/>
    </source>
</evidence>
<protein>
    <submittedName>
        <fullName evidence="2">Uncharacterized protein DUF3794</fullName>
    </submittedName>
</protein>
<evidence type="ECO:0000313" key="3">
    <source>
        <dbReference type="Proteomes" id="UP000295832"/>
    </source>
</evidence>